<protein>
    <recommendedName>
        <fullName evidence="5">PEP-CTERM protein-sorting domain-containing protein</fullName>
    </recommendedName>
</protein>
<evidence type="ECO:0000256" key="1">
    <source>
        <dbReference type="SAM" id="MobiDB-lite"/>
    </source>
</evidence>
<feature type="chain" id="PRO_5005863263" description="PEP-CTERM protein-sorting domain-containing protein" evidence="2">
    <location>
        <begin position="25"/>
        <end position="143"/>
    </location>
</feature>
<feature type="region of interest" description="Disordered" evidence="1">
    <location>
        <begin position="87"/>
        <end position="112"/>
    </location>
</feature>
<comment type="caution">
    <text evidence="3">The sequence shown here is derived from an EMBL/GenBank/DDBJ whole genome shotgun (WGS) entry which is preliminary data.</text>
</comment>
<keyword evidence="2" id="KW-0732">Signal</keyword>
<evidence type="ECO:0000313" key="3">
    <source>
        <dbReference type="EMBL" id="KPC51814.1"/>
    </source>
</evidence>
<evidence type="ECO:0008006" key="5">
    <source>
        <dbReference type="Google" id="ProtNLM"/>
    </source>
</evidence>
<reference evidence="3 4" key="1">
    <citation type="submission" date="2015-07" db="EMBL/GenBank/DDBJ databases">
        <title>Draft genome sequence of the Amantichitinum ursilacus IGB-41, a new chitin-degrading bacterium.</title>
        <authorList>
            <person name="Kirstahler P."/>
            <person name="Guenther M."/>
            <person name="Grumaz C."/>
            <person name="Rupp S."/>
            <person name="Zibek S."/>
            <person name="Sohn K."/>
        </authorList>
    </citation>
    <scope>NUCLEOTIDE SEQUENCE [LARGE SCALE GENOMIC DNA]</scope>
    <source>
        <strain evidence="3 4">IGB-41</strain>
    </source>
</reference>
<feature type="compositionally biased region" description="Gly residues" evidence="1">
    <location>
        <begin position="91"/>
        <end position="109"/>
    </location>
</feature>
<organism evidence="3 4">
    <name type="scientific">Amantichitinum ursilacus</name>
    <dbReference type="NCBI Taxonomy" id="857265"/>
    <lineage>
        <taxon>Bacteria</taxon>
        <taxon>Pseudomonadati</taxon>
        <taxon>Pseudomonadota</taxon>
        <taxon>Betaproteobacteria</taxon>
        <taxon>Neisseriales</taxon>
        <taxon>Chitinibacteraceae</taxon>
        <taxon>Amantichitinum</taxon>
    </lineage>
</organism>
<dbReference type="STRING" id="857265.WG78_15125"/>
<dbReference type="RefSeq" id="WP_152969229.1">
    <property type="nucleotide sequence ID" value="NZ_LAQT01000013.1"/>
</dbReference>
<proteinExistence type="predicted"/>
<evidence type="ECO:0000313" key="4">
    <source>
        <dbReference type="Proteomes" id="UP000037939"/>
    </source>
</evidence>
<dbReference type="EMBL" id="LAQT01000013">
    <property type="protein sequence ID" value="KPC51814.1"/>
    <property type="molecule type" value="Genomic_DNA"/>
</dbReference>
<feature type="signal peptide" evidence="2">
    <location>
        <begin position="1"/>
        <end position="24"/>
    </location>
</feature>
<sequence length="143" mass="14576">MKTRSLTRFALVSALGLAPLYAHAQAAVMTSTTAEAATWQSAVVSADSRDDGHQTDGEAAQVLNALPFFRLAEVGLTRAASLSGGAMAEGTLGGSAGNTSGVGAGGGGARQRDIPAVPEPESWLLLTLGVPVLLARRMRTSKK</sequence>
<dbReference type="Proteomes" id="UP000037939">
    <property type="component" value="Unassembled WGS sequence"/>
</dbReference>
<gene>
    <name evidence="3" type="ORF">WG78_15125</name>
</gene>
<dbReference type="AlphaFoldDB" id="A0A0N0XK01"/>
<keyword evidence="4" id="KW-1185">Reference proteome</keyword>
<accession>A0A0N0XK01</accession>
<evidence type="ECO:0000256" key="2">
    <source>
        <dbReference type="SAM" id="SignalP"/>
    </source>
</evidence>
<name>A0A0N0XK01_9NEIS</name>